<dbReference type="SUPFAM" id="SSF56801">
    <property type="entry name" value="Acetyl-CoA synthetase-like"/>
    <property type="match status" value="1"/>
</dbReference>
<evidence type="ECO:0000259" key="6">
    <source>
        <dbReference type="Pfam" id="PF00501"/>
    </source>
</evidence>
<sequence>MSLATTPSLVDVPEDVSINTLLADRVTRAGDATLIERRVRADGPWEPVTAGEFDHDVLTVARGLVARGVAVGDRVAIMSRTRYEWTLLDFALWAVGAVPVPVYETSSPEQVRWILSDGGVRLAIVETHAHADAVRQVRDELPDLEEVLVITAGAVTDLRAAAGPVATRDVLARRDAVRRDDLATIVYTSGSTGRPKGAELTHGNFAHLALNARLALPELLEDGSPRTVLFLPLAHVFARLIQVAVVGSSAVLGHLPDVKTLVADLGTFRPTFLLAVPRVFEKVYNSAEQRAGTGLRRRVFGWAAQVAGAYSRALDDGRVPAGLRARRAVADRLVLRTLRAAMGGRLRYAISGGAPLGERLGHFFRGAGLVVLEGYGLTETTAPTAVNLPSDLQVGTVGPPFPGTQVRVDDDGEVFVSGPHVFRGYRGRPDLTAEALTDGWFRTGDVGVLTGGHLRITGRTKEIIVTAGGKNVAPAPLEDRLRAHPILSQVVVVGEGRPFVGALVTLDAEMLPGWLATQGLPPMSAAAARTDGRVLAALDAAVEEANGSVSRAESIRRIRVLEGDFSEANGYLTPSLKVRRDAVVTDFADDIDALYER</sequence>
<feature type="domain" description="AMP-dependent synthetase/ligase" evidence="6">
    <location>
        <begin position="26"/>
        <end position="425"/>
    </location>
</feature>
<evidence type="ECO:0000256" key="5">
    <source>
        <dbReference type="ARBA" id="ARBA00032875"/>
    </source>
</evidence>
<evidence type="ECO:0000256" key="3">
    <source>
        <dbReference type="ARBA" id="ARBA00022832"/>
    </source>
</evidence>
<evidence type="ECO:0000256" key="4">
    <source>
        <dbReference type="ARBA" id="ARBA00023098"/>
    </source>
</evidence>
<evidence type="ECO:0000256" key="1">
    <source>
        <dbReference type="ARBA" id="ARBA00006432"/>
    </source>
</evidence>
<dbReference type="InterPro" id="IPR042099">
    <property type="entry name" value="ANL_N_sf"/>
</dbReference>
<keyword evidence="2 7" id="KW-0436">Ligase</keyword>
<organism evidence="7 8">
    <name type="scientific">Isoptericola cucumis</name>
    <dbReference type="NCBI Taxonomy" id="1776856"/>
    <lineage>
        <taxon>Bacteria</taxon>
        <taxon>Bacillati</taxon>
        <taxon>Actinomycetota</taxon>
        <taxon>Actinomycetes</taxon>
        <taxon>Micrococcales</taxon>
        <taxon>Promicromonosporaceae</taxon>
        <taxon>Isoptericola</taxon>
    </lineage>
</organism>
<dbReference type="Proteomes" id="UP000632535">
    <property type="component" value="Unassembled WGS sequence"/>
</dbReference>
<reference evidence="8" key="1">
    <citation type="journal article" date="2019" name="Int. J. Syst. Evol. Microbiol.">
        <title>The Global Catalogue of Microorganisms (GCM) 10K type strain sequencing project: providing services to taxonomists for standard genome sequencing and annotation.</title>
        <authorList>
            <consortium name="The Broad Institute Genomics Platform"/>
            <consortium name="The Broad Institute Genome Sequencing Center for Infectious Disease"/>
            <person name="Wu L."/>
            <person name="Ma J."/>
        </authorList>
    </citation>
    <scope>NUCLEOTIDE SEQUENCE [LARGE SCALE GENOMIC DNA]</scope>
    <source>
        <strain evidence="8">CCM 8653</strain>
    </source>
</reference>
<evidence type="ECO:0000313" key="7">
    <source>
        <dbReference type="EMBL" id="GGI07555.1"/>
    </source>
</evidence>
<dbReference type="Pfam" id="PF00501">
    <property type="entry name" value="AMP-binding"/>
    <property type="match status" value="1"/>
</dbReference>
<dbReference type="Gene3D" id="3.40.50.12780">
    <property type="entry name" value="N-terminal domain of ligase-like"/>
    <property type="match status" value="1"/>
</dbReference>
<protein>
    <recommendedName>
        <fullName evidence="5">Acyl-CoA synthetase</fullName>
    </recommendedName>
</protein>
<dbReference type="GO" id="GO:0016874">
    <property type="term" value="F:ligase activity"/>
    <property type="evidence" value="ECO:0007669"/>
    <property type="project" value="UniProtKB-KW"/>
</dbReference>
<accession>A0ABQ2B804</accession>
<dbReference type="InterPro" id="IPR000873">
    <property type="entry name" value="AMP-dep_synth/lig_dom"/>
</dbReference>
<comment type="similarity">
    <text evidence="1">Belongs to the ATP-dependent AMP-binding enzyme family.</text>
</comment>
<dbReference type="Pfam" id="PF23562">
    <property type="entry name" value="AMP-binding_C_3"/>
    <property type="match status" value="1"/>
</dbReference>
<dbReference type="RefSeq" id="WP_188523236.1">
    <property type="nucleotide sequence ID" value="NZ_BMDG01000005.1"/>
</dbReference>
<dbReference type="CDD" id="cd05907">
    <property type="entry name" value="VL_LC_FACS_like"/>
    <property type="match status" value="1"/>
</dbReference>
<evidence type="ECO:0000313" key="8">
    <source>
        <dbReference type="Proteomes" id="UP000632535"/>
    </source>
</evidence>
<keyword evidence="3" id="KW-0276">Fatty acid metabolism</keyword>
<dbReference type="PANTHER" id="PTHR43272:SF32">
    <property type="entry name" value="AMP-DEPENDENT SYNTHETASE_LIGASE DOMAIN-CONTAINING PROTEIN"/>
    <property type="match status" value="1"/>
</dbReference>
<keyword evidence="4" id="KW-0443">Lipid metabolism</keyword>
<gene>
    <name evidence="7" type="ORF">GCM10007368_16750</name>
</gene>
<name>A0ABQ2B804_9MICO</name>
<keyword evidence="8" id="KW-1185">Reference proteome</keyword>
<dbReference type="PROSITE" id="PS00455">
    <property type="entry name" value="AMP_BINDING"/>
    <property type="match status" value="1"/>
</dbReference>
<evidence type="ECO:0000256" key="2">
    <source>
        <dbReference type="ARBA" id="ARBA00022598"/>
    </source>
</evidence>
<proteinExistence type="inferred from homology"/>
<comment type="caution">
    <text evidence="7">The sequence shown here is derived from an EMBL/GenBank/DDBJ whole genome shotgun (WGS) entry which is preliminary data.</text>
</comment>
<dbReference type="PANTHER" id="PTHR43272">
    <property type="entry name" value="LONG-CHAIN-FATTY-ACID--COA LIGASE"/>
    <property type="match status" value="1"/>
</dbReference>
<dbReference type="EMBL" id="BMDG01000005">
    <property type="protein sequence ID" value="GGI07555.1"/>
    <property type="molecule type" value="Genomic_DNA"/>
</dbReference>
<dbReference type="InterPro" id="IPR020845">
    <property type="entry name" value="AMP-binding_CS"/>
</dbReference>